<protein>
    <submittedName>
        <fullName evidence="1">Uncharacterized protein</fullName>
    </submittedName>
</protein>
<comment type="caution">
    <text evidence="1">The sequence shown here is derived from an EMBL/GenBank/DDBJ whole genome shotgun (WGS) entry which is preliminary data.</text>
</comment>
<name>A0A7W8DGL3_9BACT</name>
<dbReference type="AlphaFoldDB" id="A0A7W8DGL3"/>
<keyword evidence="2" id="KW-1185">Reference proteome</keyword>
<dbReference type="EMBL" id="JACHID010000003">
    <property type="protein sequence ID" value="MBB5021378.1"/>
    <property type="molecule type" value="Genomic_DNA"/>
</dbReference>
<sequence length="138" mass="15093">MLVQLAAGNLLWRRIRIAPGIILNLSKRGVLLGLAEIYQLLQGLDEALGMLQQLHLGDLEIHLFLTELLLSGDSPEKQSAQQVAELIGDISNESEIHAALMLRALHKLEFPTAARNTLTPALRCKKRPLDKAASSASL</sequence>
<dbReference type="RefSeq" id="WP_183729958.1">
    <property type="nucleotide sequence ID" value="NZ_JACHID010000003.1"/>
</dbReference>
<evidence type="ECO:0000313" key="2">
    <source>
        <dbReference type="Proteomes" id="UP000528322"/>
    </source>
</evidence>
<organism evidence="1 2">
    <name type="scientific">Desulfurispira natronophila</name>
    <dbReference type="NCBI Taxonomy" id="682562"/>
    <lineage>
        <taxon>Bacteria</taxon>
        <taxon>Pseudomonadati</taxon>
        <taxon>Chrysiogenota</taxon>
        <taxon>Chrysiogenia</taxon>
        <taxon>Chrysiogenales</taxon>
        <taxon>Chrysiogenaceae</taxon>
        <taxon>Desulfurispira</taxon>
    </lineage>
</organism>
<proteinExistence type="predicted"/>
<reference evidence="1 2" key="1">
    <citation type="submission" date="2020-08" db="EMBL/GenBank/DDBJ databases">
        <title>Genomic Encyclopedia of Type Strains, Phase IV (KMG-IV): sequencing the most valuable type-strain genomes for metagenomic binning, comparative biology and taxonomic classification.</title>
        <authorList>
            <person name="Goeker M."/>
        </authorList>
    </citation>
    <scope>NUCLEOTIDE SEQUENCE [LARGE SCALE GENOMIC DNA]</scope>
    <source>
        <strain evidence="1 2">DSM 22071</strain>
    </source>
</reference>
<gene>
    <name evidence="1" type="ORF">HNR37_000687</name>
</gene>
<dbReference type="Proteomes" id="UP000528322">
    <property type="component" value="Unassembled WGS sequence"/>
</dbReference>
<evidence type="ECO:0000313" key="1">
    <source>
        <dbReference type="EMBL" id="MBB5021378.1"/>
    </source>
</evidence>
<accession>A0A7W8DGL3</accession>